<evidence type="ECO:0000313" key="1">
    <source>
        <dbReference type="EMBL" id="SIN63662.1"/>
    </source>
</evidence>
<protein>
    <recommendedName>
        <fullName evidence="3">FlgN protein</fullName>
    </recommendedName>
</protein>
<accession>A0ABY1JBG6</accession>
<evidence type="ECO:0000313" key="2">
    <source>
        <dbReference type="Proteomes" id="UP000185093"/>
    </source>
</evidence>
<keyword evidence="2" id="KW-1185">Reference proteome</keyword>
<organism evidence="1 2">
    <name type="scientific">Acetomicrobium flavidum</name>
    <dbReference type="NCBI Taxonomy" id="49896"/>
    <lineage>
        <taxon>Bacteria</taxon>
        <taxon>Thermotogati</taxon>
        <taxon>Synergistota</taxon>
        <taxon>Synergistia</taxon>
        <taxon>Synergistales</taxon>
        <taxon>Acetomicrobiaceae</taxon>
        <taxon>Acetomicrobium</taxon>
    </lineage>
</organism>
<reference evidence="1 2" key="1">
    <citation type="submission" date="2016-11" db="EMBL/GenBank/DDBJ databases">
        <authorList>
            <person name="Varghese N."/>
            <person name="Submissions S."/>
        </authorList>
    </citation>
    <scope>NUCLEOTIDE SEQUENCE [LARGE SCALE GENOMIC DNA]</scope>
    <source>
        <strain evidence="1 2">DSM 20664</strain>
    </source>
</reference>
<dbReference type="SUPFAM" id="SSF140566">
    <property type="entry name" value="FlgN-like"/>
    <property type="match status" value="1"/>
</dbReference>
<gene>
    <name evidence="1" type="ORF">SAMN05444368_0446</name>
</gene>
<dbReference type="Gene3D" id="1.20.58.300">
    <property type="entry name" value="FlgN-like"/>
    <property type="match status" value="1"/>
</dbReference>
<proteinExistence type="predicted"/>
<dbReference type="RefSeq" id="WP_014806543.1">
    <property type="nucleotide sequence ID" value="NZ_DAONBL010000002.1"/>
</dbReference>
<evidence type="ECO:0008006" key="3">
    <source>
        <dbReference type="Google" id="ProtNLM"/>
    </source>
</evidence>
<dbReference type="EMBL" id="FSQZ01000001">
    <property type="protein sequence ID" value="SIN63662.1"/>
    <property type="molecule type" value="Genomic_DNA"/>
</dbReference>
<name>A0ABY1JBG6_9BACT</name>
<dbReference type="Proteomes" id="UP000185093">
    <property type="component" value="Unassembled WGS sequence"/>
</dbReference>
<comment type="caution">
    <text evidence="1">The sequence shown here is derived from an EMBL/GenBank/DDBJ whole genome shotgun (WGS) entry which is preliminary data.</text>
</comment>
<dbReference type="InterPro" id="IPR036679">
    <property type="entry name" value="FlgN-like_sf"/>
</dbReference>
<sequence length="147" mass="17111">MQVDVNEIIDLIEREQQLYDSLILLVDEEMKCAREGDMSALMDILRRKQAVICDQEILQDLWLELAALLGVSSSRETVEFWDALALKLDQNGYSQVVESIGKIRERAAKILEKEHEVQRELETRLADLRSDLLRLNDGMRAFRAYMR</sequence>